<dbReference type="AlphaFoldDB" id="A0A7J0EVQ5"/>
<feature type="coiled-coil region" evidence="1">
    <location>
        <begin position="24"/>
        <end position="51"/>
    </location>
</feature>
<evidence type="ECO:0000256" key="1">
    <source>
        <dbReference type="SAM" id="Coils"/>
    </source>
</evidence>
<proteinExistence type="predicted"/>
<comment type="caution">
    <text evidence="3">The sequence shown here is derived from an EMBL/GenBank/DDBJ whole genome shotgun (WGS) entry which is preliminary data.</text>
</comment>
<evidence type="ECO:0000313" key="3">
    <source>
        <dbReference type="EMBL" id="GFY90326.1"/>
    </source>
</evidence>
<dbReference type="OrthoDB" id="1735519at2759"/>
<reference evidence="3 4" key="1">
    <citation type="submission" date="2019-07" db="EMBL/GenBank/DDBJ databases">
        <title>De Novo Assembly of kiwifruit Actinidia rufa.</title>
        <authorList>
            <person name="Sugita-Konishi S."/>
            <person name="Sato K."/>
            <person name="Mori E."/>
            <person name="Abe Y."/>
            <person name="Kisaki G."/>
            <person name="Hamano K."/>
            <person name="Suezawa K."/>
            <person name="Otani M."/>
            <person name="Fukuda T."/>
            <person name="Manabe T."/>
            <person name="Gomi K."/>
            <person name="Tabuchi M."/>
            <person name="Akimitsu K."/>
            <person name="Kataoka I."/>
        </authorList>
    </citation>
    <scope>NUCLEOTIDE SEQUENCE [LARGE SCALE GENOMIC DNA]</scope>
    <source>
        <strain evidence="4">cv. Fuchu</strain>
    </source>
</reference>
<name>A0A7J0EVQ5_9ERIC</name>
<protein>
    <submittedName>
        <fullName evidence="3">Calcium-dependent lipid-binding (CaLB domain) family protein</fullName>
    </submittedName>
</protein>
<dbReference type="Proteomes" id="UP000585474">
    <property type="component" value="Unassembled WGS sequence"/>
</dbReference>
<keyword evidence="1" id="KW-0175">Coiled coil</keyword>
<sequence length="141" mass="14311">MFSDNASLLYNNMNRQSTQVLYHQFNNEEQMAALEEEKQILEQRKKLKEAGVIGSTMDAVGSGVGMVGTGIGTGVGLVGTGIGAGVGIVGSGFGAVGSGLTKAGKFMGRTITGQSSKRSGGSGTTTPVNSIQENGGAKPLL</sequence>
<dbReference type="EMBL" id="BJWL01000007">
    <property type="protein sequence ID" value="GFY90326.1"/>
    <property type="molecule type" value="Genomic_DNA"/>
</dbReference>
<evidence type="ECO:0000313" key="4">
    <source>
        <dbReference type="Proteomes" id="UP000585474"/>
    </source>
</evidence>
<organism evidence="3 4">
    <name type="scientific">Actinidia rufa</name>
    <dbReference type="NCBI Taxonomy" id="165716"/>
    <lineage>
        <taxon>Eukaryota</taxon>
        <taxon>Viridiplantae</taxon>
        <taxon>Streptophyta</taxon>
        <taxon>Embryophyta</taxon>
        <taxon>Tracheophyta</taxon>
        <taxon>Spermatophyta</taxon>
        <taxon>Magnoliopsida</taxon>
        <taxon>eudicotyledons</taxon>
        <taxon>Gunneridae</taxon>
        <taxon>Pentapetalae</taxon>
        <taxon>asterids</taxon>
        <taxon>Ericales</taxon>
        <taxon>Actinidiaceae</taxon>
        <taxon>Actinidia</taxon>
    </lineage>
</organism>
<keyword evidence="4" id="KW-1185">Reference proteome</keyword>
<evidence type="ECO:0000256" key="2">
    <source>
        <dbReference type="SAM" id="MobiDB-lite"/>
    </source>
</evidence>
<feature type="region of interest" description="Disordered" evidence="2">
    <location>
        <begin position="111"/>
        <end position="141"/>
    </location>
</feature>
<accession>A0A7J0EVQ5</accession>
<gene>
    <name evidence="3" type="ORF">Acr_07g0005230</name>
</gene>